<reference evidence="3 4" key="1">
    <citation type="submission" date="2019-11" db="EMBL/GenBank/DDBJ databases">
        <title>Draft genome sequences of five Paenibacillus species of dairy origin.</title>
        <authorList>
            <person name="Olajide A.M."/>
            <person name="Chen S."/>
            <person name="Lapointe G."/>
        </authorList>
    </citation>
    <scope>NUCLEOTIDE SEQUENCE [LARGE SCALE GENOMIC DNA]</scope>
    <source>
        <strain evidence="3 4">2CS3</strain>
    </source>
</reference>
<dbReference type="GO" id="GO:0006635">
    <property type="term" value="P:fatty acid beta-oxidation"/>
    <property type="evidence" value="ECO:0007669"/>
    <property type="project" value="TreeGrafter"/>
</dbReference>
<dbReference type="FunFam" id="1.10.12.10:FF:000001">
    <property type="entry name" value="Probable enoyl-CoA hydratase, mitochondrial"/>
    <property type="match status" value="1"/>
</dbReference>
<gene>
    <name evidence="3" type="ORF">GNP93_05185</name>
</gene>
<evidence type="ECO:0000313" key="3">
    <source>
        <dbReference type="EMBL" id="MUG70069.1"/>
    </source>
</evidence>
<keyword evidence="2 3" id="KW-0456">Lyase</keyword>
<dbReference type="CDD" id="cd06558">
    <property type="entry name" value="crotonase-like"/>
    <property type="match status" value="1"/>
</dbReference>
<dbReference type="Gene3D" id="1.10.12.10">
    <property type="entry name" value="Lyase 2-enoyl-coa Hydratase, Chain A, domain 2"/>
    <property type="match status" value="1"/>
</dbReference>
<dbReference type="EMBL" id="WNZX01000003">
    <property type="protein sequence ID" value="MUG70069.1"/>
    <property type="molecule type" value="Genomic_DNA"/>
</dbReference>
<dbReference type="GO" id="GO:0004300">
    <property type="term" value="F:enoyl-CoA hydratase activity"/>
    <property type="evidence" value="ECO:0007669"/>
    <property type="project" value="UniProtKB-EC"/>
</dbReference>
<dbReference type="InterPro" id="IPR001753">
    <property type="entry name" value="Enoyl-CoA_hydra/iso"/>
</dbReference>
<dbReference type="Pfam" id="PF00378">
    <property type="entry name" value="ECH_1"/>
    <property type="match status" value="1"/>
</dbReference>
<dbReference type="InterPro" id="IPR029045">
    <property type="entry name" value="ClpP/crotonase-like_dom_sf"/>
</dbReference>
<dbReference type="AlphaFoldDB" id="A0A7X2Z853"/>
<evidence type="ECO:0000313" key="4">
    <source>
        <dbReference type="Proteomes" id="UP000450917"/>
    </source>
</evidence>
<dbReference type="SUPFAM" id="SSF52096">
    <property type="entry name" value="ClpP/crotonase"/>
    <property type="match status" value="1"/>
</dbReference>
<dbReference type="RefSeq" id="WP_127606545.1">
    <property type="nucleotide sequence ID" value="NZ_JARTHJ010000005.1"/>
</dbReference>
<evidence type="ECO:0000256" key="2">
    <source>
        <dbReference type="ARBA" id="ARBA00023239"/>
    </source>
</evidence>
<dbReference type="FunFam" id="3.90.226.10:FF:000009">
    <property type="entry name" value="Carnitinyl-CoA dehydratase"/>
    <property type="match status" value="1"/>
</dbReference>
<sequence>MNGLLEERVEQGAVAVLTLHRPEVMNSINTELGFALRDALDRLNEDASVRVIVFTGAGERAFCTGGDLKERNQMTNEQWLKQHRLFQDVFRKIRQSDKPVITAVNGFALGGGCELALSGDFVYASKSAKFGLPEVTRGIIPGVGGTQTIGRFLPRGLALELLLTGKPLSAEAAFEYGMVNKLLEPGELLKETLQAAQTIAQNSPLAVRMAKKAFRLGIDLPLEEGIELALECYNRTIVHPDREEGIRAYNEKRPPVFLDIV</sequence>
<dbReference type="PANTHER" id="PTHR11941:SF54">
    <property type="entry name" value="ENOYL-COA HYDRATASE, MITOCHONDRIAL"/>
    <property type="match status" value="1"/>
</dbReference>
<evidence type="ECO:0000256" key="1">
    <source>
        <dbReference type="ARBA" id="ARBA00005254"/>
    </source>
</evidence>
<name>A0A7X2Z853_9BACL</name>
<dbReference type="PANTHER" id="PTHR11941">
    <property type="entry name" value="ENOYL-COA HYDRATASE-RELATED"/>
    <property type="match status" value="1"/>
</dbReference>
<keyword evidence="4" id="KW-1185">Reference proteome</keyword>
<comment type="similarity">
    <text evidence="1">Belongs to the enoyl-CoA hydratase/isomerase family.</text>
</comment>
<protein>
    <submittedName>
        <fullName evidence="3">Enoyl-CoA hydratase</fullName>
        <ecNumber evidence="3">4.2.1.17</ecNumber>
    </submittedName>
</protein>
<dbReference type="Proteomes" id="UP000450917">
    <property type="component" value="Unassembled WGS sequence"/>
</dbReference>
<accession>A0A7X2Z853</accession>
<dbReference type="InterPro" id="IPR014748">
    <property type="entry name" value="Enoyl-CoA_hydra_C"/>
</dbReference>
<proteinExistence type="inferred from homology"/>
<dbReference type="EC" id="4.2.1.17" evidence="3"/>
<comment type="caution">
    <text evidence="3">The sequence shown here is derived from an EMBL/GenBank/DDBJ whole genome shotgun (WGS) entry which is preliminary data.</text>
</comment>
<organism evidence="3 4">
    <name type="scientific">Paenibacillus validus</name>
    <dbReference type="NCBI Taxonomy" id="44253"/>
    <lineage>
        <taxon>Bacteria</taxon>
        <taxon>Bacillati</taxon>
        <taxon>Bacillota</taxon>
        <taxon>Bacilli</taxon>
        <taxon>Bacillales</taxon>
        <taxon>Paenibacillaceae</taxon>
        <taxon>Paenibacillus</taxon>
    </lineage>
</organism>
<dbReference type="Gene3D" id="3.90.226.10">
    <property type="entry name" value="2-enoyl-CoA Hydratase, Chain A, domain 1"/>
    <property type="match status" value="1"/>
</dbReference>